<dbReference type="Proteomes" id="UP000520767">
    <property type="component" value="Unassembled WGS sequence"/>
</dbReference>
<evidence type="ECO:0000256" key="5">
    <source>
        <dbReference type="ARBA" id="ARBA00023239"/>
    </source>
</evidence>
<dbReference type="HAMAP" id="MF_02065">
    <property type="entry name" value="MltG"/>
    <property type="match status" value="1"/>
</dbReference>
<dbReference type="AlphaFoldDB" id="A0A7W7Q8H5"/>
<comment type="caution">
    <text evidence="9">The sequence shown here is derived from an EMBL/GenBank/DDBJ whole genome shotgun (WGS) entry which is preliminary data.</text>
</comment>
<comment type="similarity">
    <text evidence="7">Belongs to the transglycosylase MltG family.</text>
</comment>
<evidence type="ECO:0000256" key="4">
    <source>
        <dbReference type="ARBA" id="ARBA00023136"/>
    </source>
</evidence>
<evidence type="ECO:0000313" key="10">
    <source>
        <dbReference type="Proteomes" id="UP000520767"/>
    </source>
</evidence>
<evidence type="ECO:0000256" key="8">
    <source>
        <dbReference type="SAM" id="MobiDB-lite"/>
    </source>
</evidence>
<feature type="region of interest" description="Disordered" evidence="8">
    <location>
        <begin position="1"/>
        <end position="39"/>
    </location>
</feature>
<dbReference type="RefSeq" id="WP_184813055.1">
    <property type="nucleotide sequence ID" value="NZ_JACHJQ010000005.1"/>
</dbReference>
<keyword evidence="4 7" id="KW-0472">Membrane</keyword>
<keyword evidence="6 7" id="KW-0961">Cell wall biogenesis/degradation</keyword>
<name>A0A7W7Q8H5_9PSEU</name>
<comment type="subcellular location">
    <subcellularLocation>
        <location evidence="7">Cell membrane</location>
        <topology evidence="7">Single-pass membrane protein</topology>
    </subcellularLocation>
</comment>
<organism evidence="9 10">
    <name type="scientific">Actinophytocola algeriensis</name>
    <dbReference type="NCBI Taxonomy" id="1768010"/>
    <lineage>
        <taxon>Bacteria</taxon>
        <taxon>Bacillati</taxon>
        <taxon>Actinomycetota</taxon>
        <taxon>Actinomycetes</taxon>
        <taxon>Pseudonocardiales</taxon>
        <taxon>Pseudonocardiaceae</taxon>
    </lineage>
</organism>
<evidence type="ECO:0000256" key="3">
    <source>
        <dbReference type="ARBA" id="ARBA00022989"/>
    </source>
</evidence>
<dbReference type="Gene3D" id="3.30.1490.480">
    <property type="entry name" value="Endolytic murein transglycosylase"/>
    <property type="match status" value="1"/>
</dbReference>
<evidence type="ECO:0000256" key="1">
    <source>
        <dbReference type="ARBA" id="ARBA00022475"/>
    </source>
</evidence>
<dbReference type="InterPro" id="IPR003770">
    <property type="entry name" value="MLTG-like"/>
</dbReference>
<dbReference type="Pfam" id="PF02618">
    <property type="entry name" value="YceG"/>
    <property type="match status" value="1"/>
</dbReference>
<comment type="function">
    <text evidence="7">Functions as a peptidoglycan terminase that cleaves nascent peptidoglycan strands endolytically to terminate their elongation.</text>
</comment>
<reference evidence="9 10" key="1">
    <citation type="submission" date="2020-08" db="EMBL/GenBank/DDBJ databases">
        <title>Genomic Encyclopedia of Type Strains, Phase III (KMG-III): the genomes of soil and plant-associated and newly described type strains.</title>
        <authorList>
            <person name="Whitman W."/>
        </authorList>
    </citation>
    <scope>NUCLEOTIDE SEQUENCE [LARGE SCALE GENOMIC DNA]</scope>
    <source>
        <strain evidence="9 10">CECT 8960</strain>
    </source>
</reference>
<dbReference type="GO" id="GO:0005886">
    <property type="term" value="C:plasma membrane"/>
    <property type="evidence" value="ECO:0007669"/>
    <property type="project" value="UniProtKB-SubCell"/>
</dbReference>
<dbReference type="EMBL" id="JACHJQ010000005">
    <property type="protein sequence ID" value="MBB4908991.1"/>
    <property type="molecule type" value="Genomic_DNA"/>
</dbReference>
<gene>
    <name evidence="7" type="primary">mltG</name>
    <name evidence="9" type="ORF">FHR82_005244</name>
</gene>
<dbReference type="PANTHER" id="PTHR30518:SF2">
    <property type="entry name" value="ENDOLYTIC MUREIN TRANSGLYCOSYLASE"/>
    <property type="match status" value="1"/>
</dbReference>
<evidence type="ECO:0000256" key="7">
    <source>
        <dbReference type="HAMAP-Rule" id="MF_02065"/>
    </source>
</evidence>
<keyword evidence="5 7" id="KW-0456">Lyase</keyword>
<dbReference type="EC" id="4.2.2.29" evidence="7"/>
<proteinExistence type="inferred from homology"/>
<feature type="site" description="Important for catalytic activity" evidence="7">
    <location>
        <position position="292"/>
    </location>
</feature>
<protein>
    <recommendedName>
        <fullName evidence="7">Endolytic murein transglycosylase</fullName>
        <ecNumber evidence="7">4.2.2.29</ecNumber>
    </recommendedName>
    <alternativeName>
        <fullName evidence="7">Peptidoglycan lytic transglycosylase</fullName>
    </alternativeName>
    <alternativeName>
        <fullName evidence="7">Peptidoglycan polymerization terminase</fullName>
    </alternativeName>
</protein>
<comment type="catalytic activity">
    <reaction evidence="7">
        <text>a peptidoglycan chain = a peptidoglycan chain with N-acetyl-1,6-anhydromuramyl-[peptide] at the reducing end + a peptidoglycan chain with N-acetylglucosamine at the non-reducing end.</text>
        <dbReference type="EC" id="4.2.2.29"/>
    </reaction>
</comment>
<keyword evidence="10" id="KW-1185">Reference proteome</keyword>
<feature type="compositionally biased region" description="Acidic residues" evidence="8">
    <location>
        <begin position="1"/>
        <end position="10"/>
    </location>
</feature>
<dbReference type="GO" id="GO:0071555">
    <property type="term" value="P:cell wall organization"/>
    <property type="evidence" value="ECO:0007669"/>
    <property type="project" value="UniProtKB-KW"/>
</dbReference>
<evidence type="ECO:0000313" key="9">
    <source>
        <dbReference type="EMBL" id="MBB4908991.1"/>
    </source>
</evidence>
<keyword evidence="2 7" id="KW-0812">Transmembrane</keyword>
<keyword evidence="3 7" id="KW-1133">Transmembrane helix</keyword>
<evidence type="ECO:0000256" key="2">
    <source>
        <dbReference type="ARBA" id="ARBA00022692"/>
    </source>
</evidence>
<evidence type="ECO:0000256" key="6">
    <source>
        <dbReference type="ARBA" id="ARBA00023316"/>
    </source>
</evidence>
<dbReference type="NCBIfam" id="TIGR00247">
    <property type="entry name" value="endolytic transglycosylase MltG"/>
    <property type="match status" value="1"/>
</dbReference>
<dbReference type="GO" id="GO:0009252">
    <property type="term" value="P:peptidoglycan biosynthetic process"/>
    <property type="evidence" value="ECO:0007669"/>
    <property type="project" value="UniProtKB-UniRule"/>
</dbReference>
<dbReference type="GO" id="GO:0008932">
    <property type="term" value="F:lytic endotransglycosylase activity"/>
    <property type="evidence" value="ECO:0007669"/>
    <property type="project" value="UniProtKB-UniRule"/>
</dbReference>
<sequence>MTQHDDDLDLFSEARTERHRPVRVDRGGRRPPPPRKKKRKTGLWIGMLVVLVLIAAGGYYGYKQLTGIGDYEDFAGQGEGDVVIQVHNGDSTGDIAATLVDAGVVASSRAFVAAAESNTDVRGVQPGYYVMKTKASGSAAVSKIVDPKSRVGAMDIKPGAQLENVILGQDKVVKGITAMLADASCAELDGKSTCVPPEQLAEAVKTADLAKLGVPDWAIPDASKAEPQRRLEGLIMPGVYHVKPGSTPEELWQQLVGESATRMQAFGLPDVAKDTGYTPYQVLVMASLVEKEAITKDFGKVSRVTYNRLRESMKLEYDSTINYVLDRPAIRTNEEDRDRVGPYNTYDNTGLPPTPISAPGEGALEAAVNPEPGEWLFFVKCEKDGTSCFAVTNDEHNDNRVKAQANGAY</sequence>
<dbReference type="PANTHER" id="PTHR30518">
    <property type="entry name" value="ENDOLYTIC MUREIN TRANSGLYCOSYLASE"/>
    <property type="match status" value="1"/>
</dbReference>
<accession>A0A7W7Q8H5</accession>
<feature type="transmembrane region" description="Helical" evidence="7">
    <location>
        <begin position="43"/>
        <end position="62"/>
    </location>
</feature>
<keyword evidence="1 7" id="KW-1003">Cell membrane</keyword>